<keyword evidence="4" id="KW-1133">Transmembrane helix</keyword>
<keyword evidence="6" id="KW-0732">Signal</keyword>
<feature type="domain" description="PKD" evidence="7">
    <location>
        <begin position="354"/>
        <end position="431"/>
    </location>
</feature>
<dbReference type="InterPro" id="IPR013783">
    <property type="entry name" value="Ig-like_fold"/>
</dbReference>
<keyword evidence="5" id="KW-0472">Membrane</keyword>
<feature type="signal peptide" evidence="6">
    <location>
        <begin position="1"/>
        <end position="23"/>
    </location>
</feature>
<feature type="domain" description="PKD" evidence="7">
    <location>
        <begin position="975"/>
        <end position="1000"/>
    </location>
</feature>
<evidence type="ECO:0000256" key="2">
    <source>
        <dbReference type="ARBA" id="ARBA00022692"/>
    </source>
</evidence>
<dbReference type="Pfam" id="PF18911">
    <property type="entry name" value="PKD_4"/>
    <property type="match status" value="11"/>
</dbReference>
<feature type="domain" description="PKD" evidence="7">
    <location>
        <begin position="24"/>
        <end position="107"/>
    </location>
</feature>
<feature type="domain" description="PKD" evidence="7">
    <location>
        <begin position="611"/>
        <end position="680"/>
    </location>
</feature>
<evidence type="ECO:0000313" key="8">
    <source>
        <dbReference type="EMBL" id="WEK37624.1"/>
    </source>
</evidence>
<feature type="domain" description="PKD" evidence="7">
    <location>
        <begin position="1229"/>
        <end position="1283"/>
    </location>
</feature>
<comment type="subcellular location">
    <subcellularLocation>
        <location evidence="1">Membrane</location>
        <topology evidence="1">Multi-pass membrane protein</topology>
    </subcellularLocation>
</comment>
<evidence type="ECO:0000256" key="6">
    <source>
        <dbReference type="SAM" id="SignalP"/>
    </source>
</evidence>
<dbReference type="PROSITE" id="PS50093">
    <property type="entry name" value="PKD"/>
    <property type="match status" value="13"/>
</dbReference>
<dbReference type="InterPro" id="IPR022409">
    <property type="entry name" value="PKD/Chitinase_dom"/>
</dbReference>
<feature type="domain" description="PKD" evidence="7">
    <location>
        <begin position="106"/>
        <end position="181"/>
    </location>
</feature>
<dbReference type="InterPro" id="IPR026341">
    <property type="entry name" value="T9SS_type_B"/>
</dbReference>
<feature type="domain" description="PKD" evidence="7">
    <location>
        <begin position="868"/>
        <end position="948"/>
    </location>
</feature>
<accession>A0AAJ6BJ74</accession>
<organism evidence="8 9">
    <name type="scientific">Candidatus Pseudobacter hemicellulosilyticus</name>
    <dbReference type="NCBI Taxonomy" id="3121375"/>
    <lineage>
        <taxon>Bacteria</taxon>
        <taxon>Pseudomonadati</taxon>
        <taxon>Bacteroidota</taxon>
        <taxon>Chitinophagia</taxon>
        <taxon>Chitinophagales</taxon>
        <taxon>Chitinophagaceae</taxon>
        <taxon>Pseudobacter</taxon>
    </lineage>
</organism>
<dbReference type="GO" id="GO:0006816">
    <property type="term" value="P:calcium ion transport"/>
    <property type="evidence" value="ECO:0007669"/>
    <property type="project" value="TreeGrafter"/>
</dbReference>
<keyword evidence="3" id="KW-0677">Repeat</keyword>
<dbReference type="SUPFAM" id="SSF49299">
    <property type="entry name" value="PKD domain"/>
    <property type="match status" value="15"/>
</dbReference>
<dbReference type="PANTHER" id="PTHR46730:SF4">
    <property type="entry name" value="POLYCYSTIC KIDNEY DISEASE PROTEIN 1-LIKE 1"/>
    <property type="match status" value="1"/>
</dbReference>
<dbReference type="NCBIfam" id="TIGR04131">
    <property type="entry name" value="Bac_Flav_CTERM"/>
    <property type="match status" value="1"/>
</dbReference>
<evidence type="ECO:0000256" key="1">
    <source>
        <dbReference type="ARBA" id="ARBA00004141"/>
    </source>
</evidence>
<dbReference type="InterPro" id="IPR035986">
    <property type="entry name" value="PKD_dom_sf"/>
</dbReference>
<name>A0AAJ6BJ74_9BACT</name>
<sequence length="1462" mass="158457">MSKKNCYCLLIGLCLALGTYAQAPVAAFSANRVSGCSPISVSFRDESSGSPKFWSWDFGNGQFSNQQNPTVAYSQPGTYSVSLVVQNGDGTHGITKTGLITVNPSPSAGFRADRTVACLPADIRFTDNSSSQVGNLVSWEWDFGDGTTSTQQSPSKTYTTEGFYTVSLRVTSSTGCQAARTQGRYIRVLGSIKPEFDVSLPATCQAPFAVNFSNLTSGPGRLTYEWNLGNSSSSTDATPTTSYPASGNYTITLKATSEYGCVNTIQRPITVNGTATNFSGPDTICLDGTASFQNASGQTPVSSIWRFGNGSESDQLNGASAPYTVAGNYTVKLINTYAHCTDSVTKPLYVAPPPPVPFGATNNRSCKPPLTVNFQDRSNGSTSWLWDFGDGNTSTQQHPGHEYIAEGYYPVSLTITNKRGCTNTITQNSLVRIVEPVVRISNAPGGGCLGPSGYTYTAVPSVTALDGVARYEWDFGNGVTRTGQHPGPVTYSAVGEYTLTLKVTTTGGCEETLTLPRGIRVGLPPTVNYSMTNAAGAGITEACVGESVHFHDMSTGRTTNGWEWDFGDGETATEKNPQHRFAKPGTYTVTFIGFNNRCGGTPMTKTILVKPPMAAFSYAVTCDNQRRVTFTNESDADPAYGPYTYSWEFSDGTTQPGSTTPLVKTFGALGSYSAKLTASNGTCTHSSAQNIELVGEEARFTVDKPVVCRDIPSSLTANPANPANIIEYLWTIGTEAPAPGAQTITPSFTQPGVYPVTLRITDINNCRNDVTIADAITVTGPTAEFGTTALTGCANTPVLFTDRTSSVTPISKWTFDFGDGKPASTFTSAPLQYAYTDTGKFQVTMTVEDQQGCQHSYTQPDLLHITRPLAGFRSDYTSICPRTNIQFTDTSKGIGLSYSWDFGNGSTSTEQHPRYAYPVDDGKFSVSLLVRDANGCTNTASFTDYITVVKPKPAFDIADTTTICPPLETKFTFRGQDYESFYWEFGDGESSTLTDPFHFYNNYNINGAPYQAKLVLIGYGGCEESLTSPVSIYNPNTFTQISYSPTTACDSLTVHFNLLTPPSTTYSFQFADGGVNNNQETSFSHFYANPNYYNPRVILTDQQQCVVTVGGPTTVRIHGAPILFGMDQKKFCDEGTVYFTDYTQQRQDPIRTRTWELEPGVFSSEKNPVHHFTTPGTYYVRLRMETDNNCRSEKTDTVRVYRTPDLSITGDDIACINETFPLQGTLAVPDTAITWKWDLAGGGSAGNTDRVSASYGSTGQYTVQLEATNLLGCKDNTSKQITVAPQPVINILNNPTIALGSSINLPVTYGPDIVRYTWTPVTDLNCTDCATPLASPRKTITYQVAVEDQNGCTNSSEVTVSVVCNEENYFVPNSFSPNGDGRNDVFYPRGKSISRISSMRIFTRWGEMVYEKRNFNSNDATAGWDGTFKGKPANADVYIYIVEFICNNSAIIPVKGDLMLMR</sequence>
<evidence type="ECO:0000256" key="4">
    <source>
        <dbReference type="ARBA" id="ARBA00022989"/>
    </source>
</evidence>
<dbReference type="SMART" id="SM00089">
    <property type="entry name" value="PKD"/>
    <property type="match status" value="15"/>
</dbReference>
<feature type="domain" description="PKD" evidence="7">
    <location>
        <begin position="1148"/>
        <end position="1200"/>
    </location>
</feature>
<dbReference type="Gene3D" id="2.60.40.10">
    <property type="entry name" value="Immunoglobulins"/>
    <property type="match status" value="15"/>
</dbReference>
<protein>
    <submittedName>
        <fullName evidence="8">PKD domain-containing protein</fullName>
    </submittedName>
</protein>
<dbReference type="GO" id="GO:0005261">
    <property type="term" value="F:monoatomic cation channel activity"/>
    <property type="evidence" value="ECO:0007669"/>
    <property type="project" value="TreeGrafter"/>
</dbReference>
<gene>
    <name evidence="8" type="ORF">P0Y53_08925</name>
</gene>
<proteinExistence type="predicted"/>
<dbReference type="PANTHER" id="PTHR46730">
    <property type="entry name" value="POLYCYSTIN-1"/>
    <property type="match status" value="1"/>
</dbReference>
<keyword evidence="2" id="KW-0812">Transmembrane</keyword>
<dbReference type="Proteomes" id="UP001220610">
    <property type="component" value="Chromosome"/>
</dbReference>
<feature type="chain" id="PRO_5042502182" evidence="6">
    <location>
        <begin position="24"/>
        <end position="1462"/>
    </location>
</feature>
<dbReference type="CDD" id="cd00146">
    <property type="entry name" value="PKD"/>
    <property type="match status" value="10"/>
</dbReference>
<reference evidence="8" key="1">
    <citation type="submission" date="2023-03" db="EMBL/GenBank/DDBJ databases">
        <title>Andean soil-derived lignocellulolytic bacterial consortium as a source of novel taxa and putative plastic-active enzymes.</title>
        <authorList>
            <person name="Diaz-Garcia L."/>
            <person name="Chuvochina M."/>
            <person name="Feuerriegel G."/>
            <person name="Bunk B."/>
            <person name="Sproer C."/>
            <person name="Streit W.R."/>
            <person name="Rodriguez L.M."/>
            <person name="Overmann J."/>
            <person name="Jimenez D.J."/>
        </authorList>
    </citation>
    <scope>NUCLEOTIDE SEQUENCE</scope>
    <source>
        <strain evidence="8">MAG 7</strain>
    </source>
</reference>
<evidence type="ECO:0000256" key="5">
    <source>
        <dbReference type="ARBA" id="ARBA00023136"/>
    </source>
</evidence>
<feature type="domain" description="PKD" evidence="7">
    <location>
        <begin position="531"/>
        <end position="616"/>
    </location>
</feature>
<feature type="domain" description="PKD" evidence="7">
    <location>
        <begin position="193"/>
        <end position="271"/>
    </location>
</feature>
<dbReference type="InterPro" id="IPR000601">
    <property type="entry name" value="PKD_dom"/>
</dbReference>
<dbReference type="EMBL" id="CP119311">
    <property type="protein sequence ID" value="WEK37624.1"/>
    <property type="molecule type" value="Genomic_DNA"/>
</dbReference>
<feature type="domain" description="PKD" evidence="7">
    <location>
        <begin position="781"/>
        <end position="852"/>
    </location>
</feature>
<dbReference type="GO" id="GO:0005886">
    <property type="term" value="C:plasma membrane"/>
    <property type="evidence" value="ECO:0007669"/>
    <property type="project" value="TreeGrafter"/>
</dbReference>
<evidence type="ECO:0000259" key="7">
    <source>
        <dbReference type="PROSITE" id="PS50093"/>
    </source>
</evidence>
<feature type="domain" description="PKD" evidence="7">
    <location>
        <begin position="289"/>
        <end position="333"/>
    </location>
</feature>
<dbReference type="Pfam" id="PF13585">
    <property type="entry name" value="CHU_C"/>
    <property type="match status" value="1"/>
</dbReference>
<evidence type="ECO:0000313" key="9">
    <source>
        <dbReference type="Proteomes" id="UP001220610"/>
    </source>
</evidence>
<feature type="domain" description="PKD" evidence="7">
    <location>
        <begin position="471"/>
        <end position="508"/>
    </location>
</feature>
<evidence type="ECO:0000256" key="3">
    <source>
        <dbReference type="ARBA" id="ARBA00022737"/>
    </source>
</evidence>
<dbReference type="FunFam" id="2.60.40.10:FF:000270">
    <property type="entry name" value="Cell surface protein"/>
    <property type="match status" value="1"/>
</dbReference>